<dbReference type="PANTHER" id="PTHR22605">
    <property type="entry name" value="RZ-TYPE DOMAIN-CONTAINING PROTEIN"/>
    <property type="match status" value="1"/>
</dbReference>
<dbReference type="GO" id="GO:0005524">
    <property type="term" value="F:ATP binding"/>
    <property type="evidence" value="ECO:0007669"/>
    <property type="project" value="InterPro"/>
</dbReference>
<organism evidence="2 3">
    <name type="scientific">Macrostomum lignano</name>
    <dbReference type="NCBI Taxonomy" id="282301"/>
    <lineage>
        <taxon>Eukaryota</taxon>
        <taxon>Metazoa</taxon>
        <taxon>Spiralia</taxon>
        <taxon>Lophotrochozoa</taxon>
        <taxon>Platyhelminthes</taxon>
        <taxon>Rhabditophora</taxon>
        <taxon>Macrostomorpha</taxon>
        <taxon>Macrostomida</taxon>
        <taxon>Macrostomidae</taxon>
        <taxon>Macrostomum</taxon>
    </lineage>
</organism>
<dbReference type="WBParaSite" id="maker-uti_cns_0003026-snap-gene-0.15-mRNA-1">
    <property type="protein sequence ID" value="maker-uti_cns_0003026-snap-gene-0.15-mRNA-1"/>
    <property type="gene ID" value="maker-uti_cns_0003026-snap-gene-0.15"/>
</dbReference>
<accession>A0A1I8GSX7</accession>
<evidence type="ECO:0000313" key="2">
    <source>
        <dbReference type="Proteomes" id="UP000095280"/>
    </source>
</evidence>
<feature type="domain" description="ATPase AAA-type core" evidence="1">
    <location>
        <begin position="3"/>
        <end position="131"/>
    </location>
</feature>
<dbReference type="SUPFAM" id="SSF52540">
    <property type="entry name" value="P-loop containing nucleoside triphosphate hydrolases"/>
    <property type="match status" value="1"/>
</dbReference>
<reference evidence="3" key="1">
    <citation type="submission" date="2016-11" db="UniProtKB">
        <authorList>
            <consortium name="WormBaseParasite"/>
        </authorList>
    </citation>
    <scope>IDENTIFICATION</scope>
</reference>
<keyword evidence="2" id="KW-1185">Reference proteome</keyword>
<dbReference type="GO" id="GO:0004842">
    <property type="term" value="F:ubiquitin-protein transferase activity"/>
    <property type="evidence" value="ECO:0007669"/>
    <property type="project" value="InterPro"/>
</dbReference>
<evidence type="ECO:0000313" key="3">
    <source>
        <dbReference type="WBParaSite" id="maker-uti_cns_0003026-snap-gene-0.15-mRNA-1"/>
    </source>
</evidence>
<protein>
    <submittedName>
        <fullName evidence="3">ATPase_AAA_core domain-containing protein</fullName>
    </submittedName>
</protein>
<dbReference type="PANTHER" id="PTHR22605:SF1">
    <property type="entry name" value="RZ-TYPE DOMAIN-CONTAINING PROTEIN"/>
    <property type="match status" value="1"/>
</dbReference>
<name>A0A1I8GSX7_9PLAT</name>
<evidence type="ECO:0000259" key="1">
    <source>
        <dbReference type="Pfam" id="PF00004"/>
    </source>
</evidence>
<dbReference type="AlphaFoldDB" id="A0A1I8GSX7"/>
<dbReference type="Pfam" id="PF00004">
    <property type="entry name" value="AAA"/>
    <property type="match status" value="1"/>
</dbReference>
<dbReference type="Proteomes" id="UP000095280">
    <property type="component" value="Unplaced"/>
</dbReference>
<proteinExistence type="predicted"/>
<dbReference type="GO" id="GO:0016887">
    <property type="term" value="F:ATP hydrolysis activity"/>
    <property type="evidence" value="ECO:0007669"/>
    <property type="project" value="InterPro"/>
</dbReference>
<dbReference type="InterPro" id="IPR003959">
    <property type="entry name" value="ATPase_AAA_core"/>
</dbReference>
<dbReference type="InterPro" id="IPR031248">
    <property type="entry name" value="RNF213"/>
</dbReference>
<dbReference type="InterPro" id="IPR027417">
    <property type="entry name" value="P-loop_NTPase"/>
</dbReference>
<sequence>VPVFLVGKPGCSKSLAVSIIRSNFRGKDSEHPLFQQYPSLSFSSFQGSEASTSKGVKKVFESARNKLKKSGDAFMTPVVLIDEIGLAEKSRHNPLKVLHSLLEPQSALDCRCEVAVIGISNWALDPAKMNRAIHISRPDMTEEELYDTGKAILSDQKSITVEDVDQRKIAKACHEYLNKKQPFENFHGLRDFYYLLKYLSDQMYSEDEKVFALKEGLARNFNGGPNFEKLCIKNLDEWRRIATNLLLLVRDKNERPRFLIELESLLKFFKFFAPAGKRIKLEESSIIKFKRDRLTERQLKSEFSYAWIVDGLDVDSCGSTDSCDEIDEAIATPRQFHLARNCLLFPKCKSDLNAICHLFNCHQVKVRGNPDDPADGEVNDKFGRFLEFVLRHRSVLSNSDHLRRLTIWHAAVAKQIDGQLSMEEFEAWRVEDFLKRYPDCKAMHDNAQVAWNCLHPNALMLNLNNPLHLKRPLRRALFTELSPLIDTAKPLLCDQNEFLIAAAGLALTETCEALEPLLSASESFDSTPCCHLATADLLSSPDRLPALSADKLDHLSAMFASHTANRDLQIDWGLLETAVFREVLADKCFVRLLPWEPRLASAEQRSLSQMIEAFRANCPESDSKSARLTDAEQRFVRRRQQQDTAYARRLADFCRLALSYAHRCLAEENCSIGDASLAEFLNSAASDGAIPIRSSWPPLPGINSQASGESLSSSTMSLSDPTPLRRLVALLEAAEAELYSVVLPDLRRKRSNSQETSDASTARRLVELLPEDARLEALSWLRLTCLRHVAKSSSNASISAAEALMEPANRPTGTRPDCLDNLLAEIGAAPLALLLPLCDELEKILANGSMMQ</sequence>
<dbReference type="Gene3D" id="3.40.50.300">
    <property type="entry name" value="P-loop containing nucleotide triphosphate hydrolases"/>
    <property type="match status" value="1"/>
</dbReference>